<feature type="domain" description="N-acetyltransferase" evidence="4">
    <location>
        <begin position="1"/>
        <end position="159"/>
    </location>
</feature>
<dbReference type="EMBL" id="BAAAPY010000005">
    <property type="protein sequence ID" value="GAA2077878.1"/>
    <property type="molecule type" value="Genomic_DNA"/>
</dbReference>
<evidence type="ECO:0000313" key="5">
    <source>
        <dbReference type="EMBL" id="GAA2077878.1"/>
    </source>
</evidence>
<dbReference type="Gene3D" id="3.40.630.30">
    <property type="match status" value="1"/>
</dbReference>
<gene>
    <name evidence="5" type="ORF">GCM10009821_16940</name>
</gene>
<dbReference type="PROSITE" id="PS51186">
    <property type="entry name" value="GNAT"/>
    <property type="match status" value="1"/>
</dbReference>
<protein>
    <submittedName>
        <fullName evidence="5">GNAT family protein</fullName>
    </submittedName>
</protein>
<keyword evidence="6" id="KW-1185">Reference proteome</keyword>
<sequence length="182" mass="19732">MRPLRRSDAATWQRLRRDGADWLAPWEATLPPGAGVPPASYGQMVRILRRRARAGAGYAFAIEVEGQMVGQVTVNAVTGGSAQSASLGYWIGPGHAGRGITPTAVALVADHLLDVMDLHRLEVAVRPENVASLRVVAKLGLEEVGLAREYLHIAGRWCDHRVFQVVADDRPGRLLARVLETS</sequence>
<proteinExistence type="inferred from homology"/>
<reference evidence="5 6" key="1">
    <citation type="journal article" date="2019" name="Int. J. Syst. Evol. Microbiol.">
        <title>The Global Catalogue of Microorganisms (GCM) 10K type strain sequencing project: providing services to taxonomists for standard genome sequencing and annotation.</title>
        <authorList>
            <consortium name="The Broad Institute Genomics Platform"/>
            <consortium name="The Broad Institute Genome Sequencing Center for Infectious Disease"/>
            <person name="Wu L."/>
            <person name="Ma J."/>
        </authorList>
    </citation>
    <scope>NUCLEOTIDE SEQUENCE [LARGE SCALE GENOMIC DNA]</scope>
    <source>
        <strain evidence="5 6">JCM 15749</strain>
    </source>
</reference>
<dbReference type="PANTHER" id="PTHR43792:SF8">
    <property type="entry name" value="[RIBOSOMAL PROTEIN US5]-ALANINE N-ACETYLTRANSFERASE"/>
    <property type="match status" value="1"/>
</dbReference>
<evidence type="ECO:0000313" key="6">
    <source>
        <dbReference type="Proteomes" id="UP001501480"/>
    </source>
</evidence>
<dbReference type="SUPFAM" id="SSF55729">
    <property type="entry name" value="Acyl-CoA N-acyltransferases (Nat)"/>
    <property type="match status" value="1"/>
</dbReference>
<dbReference type="Pfam" id="PF13302">
    <property type="entry name" value="Acetyltransf_3"/>
    <property type="match status" value="1"/>
</dbReference>
<organism evidence="5 6">
    <name type="scientific">Aeromicrobium halocynthiae</name>
    <dbReference type="NCBI Taxonomy" id="560557"/>
    <lineage>
        <taxon>Bacteria</taxon>
        <taxon>Bacillati</taxon>
        <taxon>Actinomycetota</taxon>
        <taxon>Actinomycetes</taxon>
        <taxon>Propionibacteriales</taxon>
        <taxon>Nocardioidaceae</taxon>
        <taxon>Aeromicrobium</taxon>
    </lineage>
</organism>
<evidence type="ECO:0000256" key="2">
    <source>
        <dbReference type="ARBA" id="ARBA00023315"/>
    </source>
</evidence>
<evidence type="ECO:0000256" key="3">
    <source>
        <dbReference type="ARBA" id="ARBA00038502"/>
    </source>
</evidence>
<dbReference type="InterPro" id="IPR051531">
    <property type="entry name" value="N-acetyltransferase"/>
</dbReference>
<accession>A0ABN2VYV8</accession>
<dbReference type="InterPro" id="IPR000182">
    <property type="entry name" value="GNAT_dom"/>
</dbReference>
<evidence type="ECO:0000256" key="1">
    <source>
        <dbReference type="ARBA" id="ARBA00022679"/>
    </source>
</evidence>
<dbReference type="PANTHER" id="PTHR43792">
    <property type="entry name" value="GNAT FAMILY, PUTATIVE (AFU_ORTHOLOGUE AFUA_3G00765)-RELATED-RELATED"/>
    <property type="match status" value="1"/>
</dbReference>
<comment type="caution">
    <text evidence="5">The sequence shown here is derived from an EMBL/GenBank/DDBJ whole genome shotgun (WGS) entry which is preliminary data.</text>
</comment>
<evidence type="ECO:0000259" key="4">
    <source>
        <dbReference type="PROSITE" id="PS51186"/>
    </source>
</evidence>
<dbReference type="InterPro" id="IPR016181">
    <property type="entry name" value="Acyl_CoA_acyltransferase"/>
</dbReference>
<keyword evidence="1" id="KW-0808">Transferase</keyword>
<comment type="similarity">
    <text evidence="3">Belongs to the acetyltransferase family. RimJ subfamily.</text>
</comment>
<keyword evidence="2" id="KW-0012">Acyltransferase</keyword>
<dbReference type="Proteomes" id="UP001501480">
    <property type="component" value="Unassembled WGS sequence"/>
</dbReference>
<name>A0ABN2VYV8_9ACTN</name>